<dbReference type="GO" id="GO:0008053">
    <property type="term" value="P:mitochondrial fusion"/>
    <property type="evidence" value="ECO:0007669"/>
    <property type="project" value="InterPro"/>
</dbReference>
<dbReference type="PANTHER" id="PTHR10465:SF2">
    <property type="entry name" value="MITOFUSIN-1"/>
    <property type="match status" value="1"/>
</dbReference>
<dbReference type="GO" id="GO:0003924">
    <property type="term" value="F:GTPase activity"/>
    <property type="evidence" value="ECO:0007669"/>
    <property type="project" value="InterPro"/>
</dbReference>
<evidence type="ECO:0000259" key="6">
    <source>
        <dbReference type="Pfam" id="PF04799"/>
    </source>
</evidence>
<dbReference type="GO" id="GO:0005741">
    <property type="term" value="C:mitochondrial outer membrane"/>
    <property type="evidence" value="ECO:0007669"/>
    <property type="project" value="InterPro"/>
</dbReference>
<dbReference type="InterPro" id="IPR027094">
    <property type="entry name" value="Mitofusin_fam"/>
</dbReference>
<evidence type="ECO:0000313" key="7">
    <source>
        <dbReference type="EMBL" id="AEQ16744.1"/>
    </source>
</evidence>
<dbReference type="InterPro" id="IPR006884">
    <property type="entry name" value="Fzo/mitofusin_HR2"/>
</dbReference>
<keyword evidence="2" id="KW-0547">Nucleotide-binding</keyword>
<reference evidence="7" key="1">
    <citation type="submission" date="2011-09" db="EMBL/GenBank/DDBJ databases">
        <title>The odds of duplicate gene persistence after polyploidization.</title>
        <authorList>
            <person name="Chain F.J.J."/>
            <person name="Evans B.J."/>
            <person name="Dushoff J."/>
        </authorList>
    </citation>
    <scope>NUCLEOTIDE SEQUENCE</scope>
    <source>
        <tissue evidence="7">Liver</tissue>
    </source>
</reference>
<keyword evidence="3" id="KW-0378">Hydrolase</keyword>
<evidence type="ECO:0000256" key="5">
    <source>
        <dbReference type="ARBA" id="ARBA00023136"/>
    </source>
</evidence>
<evidence type="ECO:0000256" key="4">
    <source>
        <dbReference type="ARBA" id="ARBA00023134"/>
    </source>
</evidence>
<evidence type="ECO:0000256" key="3">
    <source>
        <dbReference type="ARBA" id="ARBA00022801"/>
    </source>
</evidence>
<feature type="non-terminal residue" evidence="7">
    <location>
        <position position="1"/>
    </location>
</feature>
<dbReference type="Pfam" id="PF04799">
    <property type="entry name" value="Fzo_mitofusin"/>
    <property type="match status" value="1"/>
</dbReference>
<keyword evidence="4" id="KW-0342">GTP-binding</keyword>
<evidence type="ECO:0000256" key="2">
    <source>
        <dbReference type="ARBA" id="ARBA00022741"/>
    </source>
</evidence>
<dbReference type="PANTHER" id="PTHR10465">
    <property type="entry name" value="TRANSMEMBRANE GTPASE FZO1"/>
    <property type="match status" value="1"/>
</dbReference>
<dbReference type="AlphaFoldDB" id="G5DZQ0"/>
<comment type="subcellular location">
    <subcellularLocation>
        <location evidence="1">Membrane</location>
    </subcellularLocation>
</comment>
<accession>G5DZQ0</accession>
<sequence length="215" mass="24154">LKVVGSSEAQKHIFFVSAKEVLNARMHKAQGMPEAGGALAEGFQTRFLEFQKFEKLFEECISQSAVKKFEQHTITAKQITDTIKAIMDAINIKAADKRVSVMSGLASVTSRGSMGVIIVGGVIWRTMGWRLITGVLLAYGSLYLYERLTWTTGAREKSFKRRFVNYAAQKLQMIVSFTSANCSQQVQEELENAFQRLCQQVDITERDLIESIDKL</sequence>
<evidence type="ECO:0000256" key="1">
    <source>
        <dbReference type="ARBA" id="ARBA00004370"/>
    </source>
</evidence>
<protein>
    <submittedName>
        <fullName evidence="7">Putative mitofusin 1</fullName>
    </submittedName>
</protein>
<keyword evidence="5" id="KW-0472">Membrane</keyword>
<name>G5DZQ0_9PIPI</name>
<dbReference type="GO" id="GO:0005525">
    <property type="term" value="F:GTP binding"/>
    <property type="evidence" value="ECO:0007669"/>
    <property type="project" value="UniProtKB-KW"/>
</dbReference>
<proteinExistence type="evidence at transcript level"/>
<dbReference type="GO" id="GO:0051646">
    <property type="term" value="P:mitochondrion localization"/>
    <property type="evidence" value="ECO:0007669"/>
    <property type="project" value="TreeGrafter"/>
</dbReference>
<feature type="domain" description="Fzo/mitofusin HR2" evidence="6">
    <location>
        <begin position="99"/>
        <end position="215"/>
    </location>
</feature>
<feature type="non-terminal residue" evidence="7">
    <location>
        <position position="215"/>
    </location>
</feature>
<dbReference type="EMBL" id="JP286614">
    <property type="protein sequence ID" value="AEQ16744.1"/>
    <property type="molecule type" value="mRNA"/>
</dbReference>
<organism evidence="7">
    <name type="scientific">Pipa carvalhoi</name>
    <name type="common">Carvalho's Surinam toad</name>
    <dbReference type="NCBI Taxonomy" id="191480"/>
    <lineage>
        <taxon>Eukaryota</taxon>
        <taxon>Metazoa</taxon>
        <taxon>Chordata</taxon>
        <taxon>Craniata</taxon>
        <taxon>Vertebrata</taxon>
        <taxon>Euteleostomi</taxon>
        <taxon>Amphibia</taxon>
        <taxon>Batrachia</taxon>
        <taxon>Anura</taxon>
        <taxon>Pipoidea</taxon>
        <taxon>Pipidae</taxon>
        <taxon>Pipinae</taxon>
        <taxon>Pipa</taxon>
    </lineage>
</organism>